<reference evidence="2 3" key="1">
    <citation type="journal article" date="2019" name="Commun. Biol.">
        <title>The bagworm genome reveals a unique fibroin gene that provides high tensile strength.</title>
        <authorList>
            <person name="Kono N."/>
            <person name="Nakamura H."/>
            <person name="Ohtoshi R."/>
            <person name="Tomita M."/>
            <person name="Numata K."/>
            <person name="Arakawa K."/>
        </authorList>
    </citation>
    <scope>NUCLEOTIDE SEQUENCE [LARGE SCALE GENOMIC DNA]</scope>
</reference>
<evidence type="ECO:0000256" key="1">
    <source>
        <dbReference type="SAM" id="MobiDB-lite"/>
    </source>
</evidence>
<organism evidence="2 3">
    <name type="scientific">Eumeta variegata</name>
    <name type="common">Bagworm moth</name>
    <name type="synonym">Eumeta japonica</name>
    <dbReference type="NCBI Taxonomy" id="151549"/>
    <lineage>
        <taxon>Eukaryota</taxon>
        <taxon>Metazoa</taxon>
        <taxon>Ecdysozoa</taxon>
        <taxon>Arthropoda</taxon>
        <taxon>Hexapoda</taxon>
        <taxon>Insecta</taxon>
        <taxon>Pterygota</taxon>
        <taxon>Neoptera</taxon>
        <taxon>Endopterygota</taxon>
        <taxon>Lepidoptera</taxon>
        <taxon>Glossata</taxon>
        <taxon>Ditrysia</taxon>
        <taxon>Tineoidea</taxon>
        <taxon>Psychidae</taxon>
        <taxon>Oiketicinae</taxon>
        <taxon>Eumeta</taxon>
    </lineage>
</organism>
<gene>
    <name evidence="2" type="ORF">EVAR_75244_1</name>
</gene>
<name>A0A4C1V845_EUMVA</name>
<feature type="compositionally biased region" description="Basic residues" evidence="1">
    <location>
        <begin position="75"/>
        <end position="90"/>
    </location>
</feature>
<feature type="region of interest" description="Disordered" evidence="1">
    <location>
        <begin position="1"/>
        <end position="97"/>
    </location>
</feature>
<proteinExistence type="predicted"/>
<protein>
    <submittedName>
        <fullName evidence="2">Uncharacterized protein</fullName>
    </submittedName>
</protein>
<sequence>MTTRPPGLYGSTQAIASAEGETATGTMTKRQFDRSPCEVARAPRPRARNGRHVTTLPAAPTRRPAAAPDRDRPSRRLAARRRRARRRVRGNHAAFDL</sequence>
<keyword evidence="3" id="KW-1185">Reference proteome</keyword>
<dbReference type="Proteomes" id="UP000299102">
    <property type="component" value="Unassembled WGS sequence"/>
</dbReference>
<feature type="compositionally biased region" description="Low complexity" evidence="1">
    <location>
        <begin position="57"/>
        <end position="67"/>
    </location>
</feature>
<dbReference type="AlphaFoldDB" id="A0A4C1V845"/>
<evidence type="ECO:0000313" key="3">
    <source>
        <dbReference type="Proteomes" id="UP000299102"/>
    </source>
</evidence>
<accession>A0A4C1V845</accession>
<comment type="caution">
    <text evidence="2">The sequence shown here is derived from an EMBL/GenBank/DDBJ whole genome shotgun (WGS) entry which is preliminary data.</text>
</comment>
<dbReference type="EMBL" id="BGZK01000298">
    <property type="protein sequence ID" value="GBP35041.1"/>
    <property type="molecule type" value="Genomic_DNA"/>
</dbReference>
<evidence type="ECO:0000313" key="2">
    <source>
        <dbReference type="EMBL" id="GBP35041.1"/>
    </source>
</evidence>